<evidence type="ECO:0000313" key="1">
    <source>
        <dbReference type="EMBL" id="QMU30488.1"/>
    </source>
</evidence>
<dbReference type="AlphaFoldDB" id="A0A7L7LCB7"/>
<dbReference type="RefSeq" id="WP_182412935.1">
    <property type="nucleotide sequence ID" value="NZ_CP055153.1"/>
</dbReference>
<dbReference type="Proteomes" id="UP000514509">
    <property type="component" value="Chromosome"/>
</dbReference>
<gene>
    <name evidence="1" type="ORF">HUW48_21775</name>
</gene>
<reference evidence="1 2" key="2">
    <citation type="submission" date="2020-08" db="EMBL/GenBank/DDBJ databases">
        <title>Adhaeribacter dokdonensis sp. nov., isolated from the rhizosphere of Elymus tsukushiensis, a plant native to the Dokdo Islands, Republic of Korea.</title>
        <authorList>
            <person name="Ghim S.Y."/>
        </authorList>
    </citation>
    <scope>NUCLEOTIDE SEQUENCE [LARGE SCALE GENOMIC DNA]</scope>
    <source>
        <strain evidence="1 2">KUDC8001</strain>
    </source>
</reference>
<evidence type="ECO:0008006" key="3">
    <source>
        <dbReference type="Google" id="ProtNLM"/>
    </source>
</evidence>
<organism evidence="1 2">
    <name type="scientific">Adhaeribacter radiodurans</name>
    <dbReference type="NCBI Taxonomy" id="2745197"/>
    <lineage>
        <taxon>Bacteria</taxon>
        <taxon>Pseudomonadati</taxon>
        <taxon>Bacteroidota</taxon>
        <taxon>Cytophagia</taxon>
        <taxon>Cytophagales</taxon>
        <taxon>Hymenobacteraceae</taxon>
        <taxon>Adhaeribacter</taxon>
    </lineage>
</organism>
<name>A0A7L7LCB7_9BACT</name>
<proteinExistence type="predicted"/>
<protein>
    <recommendedName>
        <fullName evidence="3">DUF559 domain-containing protein</fullName>
    </recommendedName>
</protein>
<keyword evidence="2" id="KW-1185">Reference proteome</keyword>
<dbReference type="KEGG" id="add:HUW48_21775"/>
<evidence type="ECO:0000313" key="2">
    <source>
        <dbReference type="Proteomes" id="UP000514509"/>
    </source>
</evidence>
<accession>A0A7L7LCB7</accession>
<reference evidence="1 2" key="1">
    <citation type="submission" date="2020-06" db="EMBL/GenBank/DDBJ databases">
        <authorList>
            <person name="Hwang Y.J."/>
        </authorList>
    </citation>
    <scope>NUCLEOTIDE SEQUENCE [LARGE SCALE GENOMIC DNA]</scope>
    <source>
        <strain evidence="1 2">KUDC8001</strain>
    </source>
</reference>
<dbReference type="EMBL" id="CP055153">
    <property type="protein sequence ID" value="QMU30488.1"/>
    <property type="molecule type" value="Genomic_DNA"/>
</dbReference>
<sequence>MGSLIICFTVAYIVYYNLNYGIWATATYPKPISFKVTPQVKALYHELQDLGIRAKLEKYISQEHIMTISVPEHKITIEIDGSTNTTNTSLSDLQRTHYSLVNGQYTIRIPNSYVKSNFPQALGYINRIISYKQKSIEEKNIPLTDYTLLLERAS</sequence>